<dbReference type="Gene3D" id="3.30.710.10">
    <property type="entry name" value="Potassium Channel Kv1.1, Chain A"/>
    <property type="match status" value="1"/>
</dbReference>
<evidence type="ECO:0000313" key="3">
    <source>
        <dbReference type="EMBL" id="WIA14940.1"/>
    </source>
</evidence>
<proteinExistence type="predicted"/>
<keyword evidence="4" id="KW-1185">Reference proteome</keyword>
<dbReference type="Proteomes" id="UP001244341">
    <property type="component" value="Chromosome 6b"/>
</dbReference>
<dbReference type="InterPro" id="IPR011333">
    <property type="entry name" value="SKP1/BTB/POZ_sf"/>
</dbReference>
<feature type="domain" description="BTB" evidence="2">
    <location>
        <begin position="30"/>
        <end position="94"/>
    </location>
</feature>
<evidence type="ECO:0000259" key="2">
    <source>
        <dbReference type="Pfam" id="PF00651"/>
    </source>
</evidence>
<sequence>MLVSRAVAASETAAPVQQQGGMLQHEQCLRLPGHNLVLSASSSVINARIENWSEGDDNELILHVPSLEVGELLIRCMYQAQPQLQQCSQVLLLQLVTLADSLDAHKGAVGSAELRICVLPAPAGANFDDAAEPPAVLDTGTHMTQIKGKEHLGGCLCFTTFCSVSSFSSYAECERQLRRKGLVHPDSTLKLQLQLKVLQ</sequence>
<accession>A0ABY8U0L9</accession>
<dbReference type="Pfam" id="PF00651">
    <property type="entry name" value="BTB"/>
    <property type="match status" value="1"/>
</dbReference>
<organism evidence="3 4">
    <name type="scientific">Tetradesmus obliquus</name>
    <name type="common">Green alga</name>
    <name type="synonym">Acutodesmus obliquus</name>
    <dbReference type="NCBI Taxonomy" id="3088"/>
    <lineage>
        <taxon>Eukaryota</taxon>
        <taxon>Viridiplantae</taxon>
        <taxon>Chlorophyta</taxon>
        <taxon>core chlorophytes</taxon>
        <taxon>Chlorophyceae</taxon>
        <taxon>CS clade</taxon>
        <taxon>Sphaeropleales</taxon>
        <taxon>Scenedesmaceae</taxon>
        <taxon>Tetradesmus</taxon>
    </lineage>
</organism>
<dbReference type="InterPro" id="IPR000210">
    <property type="entry name" value="BTB/POZ_dom"/>
</dbReference>
<name>A0ABY8U0L9_TETOB</name>
<gene>
    <name evidence="3" type="ORF">OEZ85_001651</name>
</gene>
<reference evidence="3 4" key="1">
    <citation type="submission" date="2023-05" db="EMBL/GenBank/DDBJ databases">
        <title>A 100% complete, gapless, phased diploid assembly of the Scenedesmus obliquus UTEX 3031 genome.</title>
        <authorList>
            <person name="Biondi T.C."/>
            <person name="Hanschen E.R."/>
            <person name="Kwon T."/>
            <person name="Eng W."/>
            <person name="Kruse C.P.S."/>
            <person name="Koehler S.I."/>
            <person name="Kunde Y."/>
            <person name="Gleasner C.D."/>
            <person name="You Mak K.T."/>
            <person name="Polle J."/>
            <person name="Hovde B.T."/>
            <person name="Starkenburg S.R."/>
        </authorList>
    </citation>
    <scope>NUCLEOTIDE SEQUENCE [LARGE SCALE GENOMIC DNA]</scope>
    <source>
        <strain evidence="3 4">DOE0152z</strain>
    </source>
</reference>
<dbReference type="EMBL" id="CP126213">
    <property type="protein sequence ID" value="WIA14940.1"/>
    <property type="molecule type" value="Genomic_DNA"/>
</dbReference>
<protein>
    <recommendedName>
        <fullName evidence="2">BTB domain-containing protein</fullName>
    </recommendedName>
</protein>
<dbReference type="CDD" id="cd18186">
    <property type="entry name" value="BTB_POZ_ZBTB_KLHL-like"/>
    <property type="match status" value="1"/>
</dbReference>
<evidence type="ECO:0000313" key="4">
    <source>
        <dbReference type="Proteomes" id="UP001244341"/>
    </source>
</evidence>
<evidence type="ECO:0000256" key="1">
    <source>
        <dbReference type="ARBA" id="ARBA00004906"/>
    </source>
</evidence>
<comment type="pathway">
    <text evidence="1">Protein modification; protein ubiquitination.</text>
</comment>